<gene>
    <name evidence="5" type="ORF">AVDCRST_MAG19-4686</name>
</gene>
<feature type="region of interest" description="Disordered" evidence="3">
    <location>
        <begin position="48"/>
        <end position="81"/>
    </location>
</feature>
<dbReference type="EMBL" id="CADCWL010000256">
    <property type="protein sequence ID" value="CAA9586059.1"/>
    <property type="molecule type" value="Genomic_DNA"/>
</dbReference>
<protein>
    <submittedName>
        <fullName evidence="5">Branched-chain amino acid ABC transporter, amino acid-binding protein</fullName>
    </submittedName>
</protein>
<evidence type="ECO:0000256" key="2">
    <source>
        <dbReference type="ARBA" id="ARBA00022729"/>
    </source>
</evidence>
<feature type="compositionally biased region" description="Low complexity" evidence="3">
    <location>
        <begin position="51"/>
        <end position="72"/>
    </location>
</feature>
<dbReference type="InterPro" id="IPR028082">
    <property type="entry name" value="Peripla_BP_I"/>
</dbReference>
<dbReference type="PANTHER" id="PTHR47151">
    <property type="entry name" value="LEU/ILE/VAL-BINDING ABC TRANSPORTER SUBUNIT"/>
    <property type="match status" value="1"/>
</dbReference>
<dbReference type="SUPFAM" id="SSF53822">
    <property type="entry name" value="Periplasmic binding protein-like I"/>
    <property type="match status" value="1"/>
</dbReference>
<dbReference type="Pfam" id="PF13458">
    <property type="entry name" value="Peripla_BP_6"/>
    <property type="match status" value="1"/>
</dbReference>
<keyword evidence="2" id="KW-0732">Signal</keyword>
<proteinExistence type="inferred from homology"/>
<accession>A0A6J4VXG1</accession>
<feature type="domain" description="Leucine-binding protein" evidence="4">
    <location>
        <begin position="104"/>
        <end position="451"/>
    </location>
</feature>
<dbReference type="InterPro" id="IPR028081">
    <property type="entry name" value="Leu-bd"/>
</dbReference>
<organism evidence="5">
    <name type="scientific">uncultured Thermomicrobiales bacterium</name>
    <dbReference type="NCBI Taxonomy" id="1645740"/>
    <lineage>
        <taxon>Bacteria</taxon>
        <taxon>Pseudomonadati</taxon>
        <taxon>Thermomicrobiota</taxon>
        <taxon>Thermomicrobia</taxon>
        <taxon>Thermomicrobiales</taxon>
        <taxon>environmental samples</taxon>
    </lineage>
</organism>
<sequence>MAKEWIGDLIAQLHTQKIDRREFARRAAALGLSAGLIGQALRASGASAQDASPMASPGASPMASPGASPAAGGTIGRTDVPHITDTGQGVIRFYSSWPMIATSEQIGGDSREAVRLALEDFGNAAGGFALEYEALDDAIASTGNWDAGKEAENANLAVNDPDAMVYIGTYNSGAAAISIPILNAVPMAMISPANTAAGLTQAVEGVTEEGEPEKYYPTGKRNYMRPTVADNLQGGAQANWAIENGYESAYVLHDNELYGKGVATAFQLYYEQLGGEVLGFEGYQRDAPDYQALATSIADRAPALVAIGAIVNNNPGKLVQDLRSVMSADDVQILAPDGCFNAAFIESTGDSGEGIYLTFGGVPPAYLESEVGKDWLARISERIGHEPDAYATYAYEAAVIAIQAIDQVQVKDRTAILDAMFATQGFNGLSGTYSFTETGDPDRPSIFLGQITEGRVERVAFITPPAS</sequence>
<evidence type="ECO:0000256" key="3">
    <source>
        <dbReference type="SAM" id="MobiDB-lite"/>
    </source>
</evidence>
<dbReference type="Gene3D" id="3.40.50.2300">
    <property type="match status" value="2"/>
</dbReference>
<evidence type="ECO:0000313" key="5">
    <source>
        <dbReference type="EMBL" id="CAA9586059.1"/>
    </source>
</evidence>
<dbReference type="CDD" id="cd06342">
    <property type="entry name" value="PBP1_ABC_LIVBP-like"/>
    <property type="match status" value="1"/>
</dbReference>
<name>A0A6J4VXG1_9BACT</name>
<evidence type="ECO:0000259" key="4">
    <source>
        <dbReference type="Pfam" id="PF13458"/>
    </source>
</evidence>
<comment type="similarity">
    <text evidence="1">Belongs to the leucine-binding protein family.</text>
</comment>
<dbReference type="AlphaFoldDB" id="A0A6J4VXG1"/>
<reference evidence="5" key="1">
    <citation type="submission" date="2020-02" db="EMBL/GenBank/DDBJ databases">
        <authorList>
            <person name="Meier V. D."/>
        </authorList>
    </citation>
    <scope>NUCLEOTIDE SEQUENCE</scope>
    <source>
        <strain evidence="5">AVDCRST_MAG19</strain>
    </source>
</reference>
<dbReference type="PANTHER" id="PTHR47151:SF2">
    <property type="entry name" value="AMINO ACID BINDING PROTEIN"/>
    <property type="match status" value="1"/>
</dbReference>
<evidence type="ECO:0000256" key="1">
    <source>
        <dbReference type="ARBA" id="ARBA00010062"/>
    </source>
</evidence>